<reference evidence="7" key="1">
    <citation type="journal article" date="2019" name="Beilstein J. Org. Chem.">
        <title>Nanangenines: drimane sesquiterpenoids as the dominant metabolite cohort of a novel Australian fungus, Aspergillus nanangensis.</title>
        <authorList>
            <person name="Lacey H.J."/>
            <person name="Gilchrist C.L.M."/>
            <person name="Crombie A."/>
            <person name="Kalaitzis J.A."/>
            <person name="Vuong D."/>
            <person name="Rutledge P.J."/>
            <person name="Turner P."/>
            <person name="Pitt J.I."/>
            <person name="Lacey E."/>
            <person name="Chooi Y.H."/>
            <person name="Piggott A.M."/>
        </authorList>
    </citation>
    <scope>NUCLEOTIDE SEQUENCE</scope>
    <source>
        <strain evidence="7">MST-FP2251</strain>
    </source>
</reference>
<dbReference type="Pfam" id="PF16815">
    <property type="entry name" value="HRI1"/>
    <property type="match status" value="1"/>
</dbReference>
<proteinExistence type="inferred from homology"/>
<dbReference type="AlphaFoldDB" id="A0AAD4CCJ7"/>
<evidence type="ECO:0000256" key="6">
    <source>
        <dbReference type="ARBA" id="ARBA00023242"/>
    </source>
</evidence>
<dbReference type="GO" id="GO:0005634">
    <property type="term" value="C:nucleus"/>
    <property type="evidence" value="ECO:0007669"/>
    <property type="project" value="UniProtKB-SubCell"/>
</dbReference>
<evidence type="ECO:0000313" key="7">
    <source>
        <dbReference type="EMBL" id="KAF9883262.1"/>
    </source>
</evidence>
<comment type="subcellular location">
    <subcellularLocation>
        <location evidence="2">Cytoplasm</location>
    </subcellularLocation>
    <subcellularLocation>
        <location evidence="1">Nucleus</location>
    </subcellularLocation>
</comment>
<evidence type="ECO:0000256" key="3">
    <source>
        <dbReference type="ARBA" id="ARBA00005229"/>
    </source>
</evidence>
<dbReference type="InterPro" id="IPR038744">
    <property type="entry name" value="Hri1_N"/>
</dbReference>
<organism evidence="7 8">
    <name type="scientific">Aspergillus nanangensis</name>
    <dbReference type="NCBI Taxonomy" id="2582783"/>
    <lineage>
        <taxon>Eukaryota</taxon>
        <taxon>Fungi</taxon>
        <taxon>Dikarya</taxon>
        <taxon>Ascomycota</taxon>
        <taxon>Pezizomycotina</taxon>
        <taxon>Eurotiomycetes</taxon>
        <taxon>Eurotiomycetidae</taxon>
        <taxon>Eurotiales</taxon>
        <taxon>Aspergillaceae</taxon>
        <taxon>Aspergillus</taxon>
        <taxon>Aspergillus subgen. Circumdati</taxon>
    </lineage>
</organism>
<dbReference type="EMBL" id="VCAU01000174">
    <property type="protein sequence ID" value="KAF9883262.1"/>
    <property type="molecule type" value="Genomic_DNA"/>
</dbReference>
<name>A0AAD4CCJ7_ASPNN</name>
<keyword evidence="5" id="KW-0963">Cytoplasm</keyword>
<protein>
    <recommendedName>
        <fullName evidence="4">Protein HRI1</fullName>
    </recommendedName>
</protein>
<dbReference type="Proteomes" id="UP001194746">
    <property type="component" value="Unassembled WGS sequence"/>
</dbReference>
<dbReference type="CDD" id="cd11692">
    <property type="entry name" value="HRI1_N_like"/>
    <property type="match status" value="1"/>
</dbReference>
<gene>
    <name evidence="7" type="ORF">FE257_003818</name>
</gene>
<evidence type="ECO:0000256" key="2">
    <source>
        <dbReference type="ARBA" id="ARBA00004496"/>
    </source>
</evidence>
<reference evidence="7" key="2">
    <citation type="submission" date="2020-02" db="EMBL/GenBank/DDBJ databases">
        <authorList>
            <person name="Gilchrist C.L.M."/>
            <person name="Chooi Y.-H."/>
        </authorList>
    </citation>
    <scope>NUCLEOTIDE SEQUENCE</scope>
    <source>
        <strain evidence="7">MST-FP2251</strain>
    </source>
</reference>
<keyword evidence="6" id="KW-0539">Nucleus</keyword>
<dbReference type="InterPro" id="IPR031818">
    <property type="entry name" value="Hri1"/>
</dbReference>
<keyword evidence="8" id="KW-1185">Reference proteome</keyword>
<comment type="similarity">
    <text evidence="3">Belongs to the HRI1 family.</text>
</comment>
<dbReference type="GO" id="GO:0005737">
    <property type="term" value="C:cytoplasm"/>
    <property type="evidence" value="ECO:0007669"/>
    <property type="project" value="UniProtKB-SubCell"/>
</dbReference>
<evidence type="ECO:0000256" key="5">
    <source>
        <dbReference type="ARBA" id="ARBA00022490"/>
    </source>
</evidence>
<evidence type="ECO:0000313" key="8">
    <source>
        <dbReference type="Proteomes" id="UP001194746"/>
    </source>
</evidence>
<evidence type="ECO:0000256" key="4">
    <source>
        <dbReference type="ARBA" id="ARBA00017063"/>
    </source>
</evidence>
<comment type="caution">
    <text evidence="7">The sequence shown here is derived from an EMBL/GenBank/DDBJ whole genome shotgun (WGS) entry which is preliminary data.</text>
</comment>
<accession>A0AAD4CCJ7</accession>
<dbReference type="Gene3D" id="2.40.128.320">
    <property type="entry name" value="Protein HRI1, N-terminal domain"/>
    <property type="match status" value="1"/>
</dbReference>
<sequence>MASDSPNPSSQSRLSTRISLRWIPEPASETTDTIVMSVTGWFVDLRVDRKSGAIDWAIAGERVVDSKEPRRVQFTHEIDSHNSFDAVDCGTFTTLPNSDDLETGSMPRPDLPGAPIAEYEEVWRELAFQPGPDDSRRGLSWVLESYHPETADPGHIGEIHVQRIFLARIWGTYLALSQRQTLLARGGASTVKEGGEVSARREEWDSTTGWTVKYDLGPGSGSPNTTLPSMDDFGDITQSWQIGEVVGVRGGQYMVRAWEEVL</sequence>
<evidence type="ECO:0000256" key="1">
    <source>
        <dbReference type="ARBA" id="ARBA00004123"/>
    </source>
</evidence>
<dbReference type="InterPro" id="IPR043047">
    <property type="entry name" value="Hri1_N_sf"/>
</dbReference>